<evidence type="ECO:0000313" key="4">
    <source>
        <dbReference type="Proteomes" id="UP001501442"/>
    </source>
</evidence>
<gene>
    <name evidence="3" type="ORF">GCM10023196_083680</name>
</gene>
<dbReference type="EMBL" id="BAABHK010000016">
    <property type="protein sequence ID" value="GAA4635953.1"/>
    <property type="molecule type" value="Genomic_DNA"/>
</dbReference>
<protein>
    <submittedName>
        <fullName evidence="3">Uncharacterized protein</fullName>
    </submittedName>
</protein>
<feature type="signal peptide" evidence="2">
    <location>
        <begin position="1"/>
        <end position="20"/>
    </location>
</feature>
<evidence type="ECO:0000256" key="2">
    <source>
        <dbReference type="SAM" id="SignalP"/>
    </source>
</evidence>
<feature type="compositionally biased region" description="Low complexity" evidence="1">
    <location>
        <begin position="27"/>
        <end position="52"/>
    </location>
</feature>
<evidence type="ECO:0000256" key="1">
    <source>
        <dbReference type="SAM" id="MobiDB-lite"/>
    </source>
</evidence>
<proteinExistence type="predicted"/>
<feature type="chain" id="PRO_5047044156" evidence="2">
    <location>
        <begin position="21"/>
        <end position="164"/>
    </location>
</feature>
<accession>A0ABP8UN70</accession>
<dbReference type="Proteomes" id="UP001501442">
    <property type="component" value="Unassembled WGS sequence"/>
</dbReference>
<reference evidence="4" key="1">
    <citation type="journal article" date="2019" name="Int. J. Syst. Evol. Microbiol.">
        <title>The Global Catalogue of Microorganisms (GCM) 10K type strain sequencing project: providing services to taxonomists for standard genome sequencing and annotation.</title>
        <authorList>
            <consortium name="The Broad Institute Genomics Platform"/>
            <consortium name="The Broad Institute Genome Sequencing Center for Infectious Disease"/>
            <person name="Wu L."/>
            <person name="Ma J."/>
        </authorList>
    </citation>
    <scope>NUCLEOTIDE SEQUENCE [LARGE SCALE GENOMIC DNA]</scope>
    <source>
        <strain evidence="4">JCM 17939</strain>
    </source>
</reference>
<sequence length="164" mass="16494">MHRRALVFLPLALLALNACRDGSEPGAASKAAPSSSAASPSASPTATTPTPALTHAKSHRPATPSRSAHTPALAGPGKNCGTIQPPGNGPTAVVGVLKGRVACATAMAVFRTYYRTDTPKQGSAGVATVRGWLCASNSAAQTNITGRMSTCRTSTTTVSADVIP</sequence>
<evidence type="ECO:0000313" key="3">
    <source>
        <dbReference type="EMBL" id="GAA4635953.1"/>
    </source>
</evidence>
<feature type="region of interest" description="Disordered" evidence="1">
    <location>
        <begin position="24"/>
        <end position="84"/>
    </location>
</feature>
<organism evidence="3 4">
    <name type="scientific">Actinoallomurus vinaceus</name>
    <dbReference type="NCBI Taxonomy" id="1080074"/>
    <lineage>
        <taxon>Bacteria</taxon>
        <taxon>Bacillati</taxon>
        <taxon>Actinomycetota</taxon>
        <taxon>Actinomycetes</taxon>
        <taxon>Streptosporangiales</taxon>
        <taxon>Thermomonosporaceae</taxon>
        <taxon>Actinoallomurus</taxon>
    </lineage>
</organism>
<comment type="caution">
    <text evidence="3">The sequence shown here is derived from an EMBL/GenBank/DDBJ whole genome shotgun (WGS) entry which is preliminary data.</text>
</comment>
<keyword evidence="2" id="KW-0732">Signal</keyword>
<name>A0ABP8UN70_9ACTN</name>
<keyword evidence="4" id="KW-1185">Reference proteome</keyword>